<dbReference type="Proteomes" id="UP000366872">
    <property type="component" value="Unassembled WGS sequence"/>
</dbReference>
<dbReference type="PANTHER" id="PTHR42693">
    <property type="entry name" value="ARYLSULFATASE FAMILY MEMBER"/>
    <property type="match status" value="1"/>
</dbReference>
<organism evidence="5 6">
    <name type="scientific">Pontiella desulfatans</name>
    <dbReference type="NCBI Taxonomy" id="2750659"/>
    <lineage>
        <taxon>Bacteria</taxon>
        <taxon>Pseudomonadati</taxon>
        <taxon>Kiritimatiellota</taxon>
        <taxon>Kiritimatiellia</taxon>
        <taxon>Kiritimatiellales</taxon>
        <taxon>Pontiellaceae</taxon>
        <taxon>Pontiella</taxon>
    </lineage>
</organism>
<evidence type="ECO:0000256" key="3">
    <source>
        <dbReference type="SAM" id="SignalP"/>
    </source>
</evidence>
<dbReference type="Gene3D" id="3.40.720.10">
    <property type="entry name" value="Alkaline Phosphatase, subunit A"/>
    <property type="match status" value="1"/>
</dbReference>
<keyword evidence="3" id="KW-0732">Signal</keyword>
<dbReference type="PANTHER" id="PTHR42693:SF53">
    <property type="entry name" value="ENDO-4-O-SULFATASE"/>
    <property type="match status" value="1"/>
</dbReference>
<evidence type="ECO:0000259" key="4">
    <source>
        <dbReference type="Pfam" id="PF00884"/>
    </source>
</evidence>
<keyword evidence="2" id="KW-0378">Hydrolase</keyword>
<reference evidence="5 6" key="1">
    <citation type="submission" date="2019-04" db="EMBL/GenBank/DDBJ databases">
        <authorList>
            <person name="Van Vliet M D."/>
        </authorList>
    </citation>
    <scope>NUCLEOTIDE SEQUENCE [LARGE SCALE GENOMIC DNA]</scope>
    <source>
        <strain evidence="5 6">F1</strain>
    </source>
</reference>
<dbReference type="Pfam" id="PF00884">
    <property type="entry name" value="Sulfatase"/>
    <property type="match status" value="1"/>
</dbReference>
<dbReference type="InterPro" id="IPR050738">
    <property type="entry name" value="Sulfatase"/>
</dbReference>
<name>A0A6C2U575_PONDE</name>
<evidence type="ECO:0000256" key="2">
    <source>
        <dbReference type="ARBA" id="ARBA00022801"/>
    </source>
</evidence>
<dbReference type="RefSeq" id="WP_136080290.1">
    <property type="nucleotide sequence ID" value="NZ_CAAHFG010000002.1"/>
</dbReference>
<dbReference type="InterPro" id="IPR000917">
    <property type="entry name" value="Sulfatase_N"/>
</dbReference>
<dbReference type="SUPFAM" id="SSF53649">
    <property type="entry name" value="Alkaline phosphatase-like"/>
    <property type="match status" value="1"/>
</dbReference>
<feature type="chain" id="PRO_5028947249" evidence="3">
    <location>
        <begin position="20"/>
        <end position="463"/>
    </location>
</feature>
<comment type="similarity">
    <text evidence="1">Belongs to the sulfatase family.</text>
</comment>
<proteinExistence type="inferred from homology"/>
<accession>A0A6C2U575</accession>
<gene>
    <name evidence="5" type="primary">atsA_191</name>
    <name evidence="5" type="ORF">PDESU_03219</name>
</gene>
<dbReference type="EMBL" id="CAAHFG010000002">
    <property type="protein sequence ID" value="VGO14654.1"/>
    <property type="molecule type" value="Genomic_DNA"/>
</dbReference>
<dbReference type="CDD" id="cd16145">
    <property type="entry name" value="ARS_like"/>
    <property type="match status" value="1"/>
</dbReference>
<evidence type="ECO:0000313" key="6">
    <source>
        <dbReference type="Proteomes" id="UP000366872"/>
    </source>
</evidence>
<keyword evidence="6" id="KW-1185">Reference proteome</keyword>
<dbReference type="InterPro" id="IPR017850">
    <property type="entry name" value="Alkaline_phosphatase_core_sf"/>
</dbReference>
<dbReference type="GO" id="GO:0004065">
    <property type="term" value="F:arylsulfatase activity"/>
    <property type="evidence" value="ECO:0007669"/>
    <property type="project" value="TreeGrafter"/>
</dbReference>
<evidence type="ECO:0000313" key="5">
    <source>
        <dbReference type="EMBL" id="VGO14654.1"/>
    </source>
</evidence>
<feature type="signal peptide" evidence="3">
    <location>
        <begin position="1"/>
        <end position="19"/>
    </location>
</feature>
<protein>
    <submittedName>
        <fullName evidence="5">Arylsulfatase</fullName>
    </submittedName>
</protein>
<dbReference type="AlphaFoldDB" id="A0A6C2U575"/>
<sequence length="463" mass="50725">MKTKLLLLLCAALVGSASAKPNVIYILADDLGMGDLGIYGQEKLKTPNIDRIGTEGMRFTDHYSGNTVCSPSRAVLMTGQHPGHVHCRGNGDENAFALDPGMTTLPRLFKNAGYATGAFGKWGLGHTDLEGNPNPMTHGFDRYSGWKSQMIAHTYYPNFIVRNGKAEPLDGKTFVHDLIMQDAFDFISTNAKAGKPFFAYIPTAVPHAAMHAPPELHEKWRKVYPQFDSKIGKYGAGKDDPCPPVTNPIAGFAAMMENLDNQVGTLLDMLKELGIDNNTIVLFASDNGCHHEGGHNPEFWDSNGPLRGIKRDLYEGGIRTPFLVRWPGTVKAGSTSDHLSAFQDILPTMAELTGQPVPGQADGKSIAPLLQGGKQPEHDHLYFEFIRGKSGPYSARALRQGNWKAVQLSVKNQGKQMLPIELYNLETDLGEENNVAAQHPEIVERMARLMDEAHTPLKPAKSK</sequence>
<evidence type="ECO:0000256" key="1">
    <source>
        <dbReference type="ARBA" id="ARBA00008779"/>
    </source>
</evidence>
<feature type="domain" description="Sulfatase N-terminal" evidence="4">
    <location>
        <begin position="21"/>
        <end position="354"/>
    </location>
</feature>
<dbReference type="Gene3D" id="3.30.1120.10">
    <property type="match status" value="1"/>
</dbReference>